<feature type="domain" description="Sugar phosphate transporter" evidence="6">
    <location>
        <begin position="18"/>
        <end position="169"/>
    </location>
</feature>
<sequence>MQFFADLRETEPKTLFAMGLNFASSLSIVYFNKKIFLEGFNYSTTVVALHFLFTSIGIHLCAYFKLFEPKKIPFKSVLKLTLSFCGFVVLTNLSLQYNSVGFYQLMKILTSFFIIIIQILIYRVEFGSKIIQTVFVVILGVVIGSVTDFSFNVLGSIIALCGVIVTSFYQIVFVSNFYF</sequence>
<name>A0A9Q0RAF9_ANAIG</name>
<comment type="subcellular location">
    <subcellularLocation>
        <location evidence="1">Membrane</location>
        <topology evidence="1">Multi-pass membrane protein</topology>
    </subcellularLocation>
</comment>
<dbReference type="InterPro" id="IPR050186">
    <property type="entry name" value="TPT_transporter"/>
</dbReference>
<evidence type="ECO:0000256" key="5">
    <source>
        <dbReference type="SAM" id="Phobius"/>
    </source>
</evidence>
<proteinExistence type="predicted"/>
<dbReference type="EMBL" id="JAPDFW010000081">
    <property type="protein sequence ID" value="KAJ5072448.1"/>
    <property type="molecule type" value="Genomic_DNA"/>
</dbReference>
<feature type="transmembrane region" description="Helical" evidence="5">
    <location>
        <begin position="157"/>
        <end position="178"/>
    </location>
</feature>
<feature type="transmembrane region" description="Helical" evidence="5">
    <location>
        <begin position="134"/>
        <end position="151"/>
    </location>
</feature>
<dbReference type="AlphaFoldDB" id="A0A9Q0RAF9"/>
<dbReference type="Pfam" id="PF03151">
    <property type="entry name" value="TPT"/>
    <property type="match status" value="1"/>
</dbReference>
<keyword evidence="2 5" id="KW-0812">Transmembrane</keyword>
<keyword evidence="3 5" id="KW-1133">Transmembrane helix</keyword>
<feature type="transmembrane region" description="Helical" evidence="5">
    <location>
        <begin position="12"/>
        <end position="31"/>
    </location>
</feature>
<evidence type="ECO:0000256" key="1">
    <source>
        <dbReference type="ARBA" id="ARBA00004141"/>
    </source>
</evidence>
<evidence type="ECO:0000313" key="8">
    <source>
        <dbReference type="Proteomes" id="UP001149090"/>
    </source>
</evidence>
<gene>
    <name evidence="7" type="ORF">M0811_01463</name>
</gene>
<dbReference type="InterPro" id="IPR004853">
    <property type="entry name" value="Sugar_P_trans_dom"/>
</dbReference>
<keyword evidence="4 5" id="KW-0472">Membrane</keyword>
<protein>
    <submittedName>
        <fullName evidence="7">Solute carrier family 35 member e3</fullName>
    </submittedName>
</protein>
<dbReference type="Proteomes" id="UP001149090">
    <property type="component" value="Unassembled WGS sequence"/>
</dbReference>
<feature type="transmembrane region" description="Helical" evidence="5">
    <location>
        <begin position="101"/>
        <end position="122"/>
    </location>
</feature>
<evidence type="ECO:0000256" key="4">
    <source>
        <dbReference type="ARBA" id="ARBA00023136"/>
    </source>
</evidence>
<evidence type="ECO:0000256" key="3">
    <source>
        <dbReference type="ARBA" id="ARBA00022989"/>
    </source>
</evidence>
<dbReference type="OMA" id="CKHRTIL"/>
<dbReference type="GO" id="GO:0016020">
    <property type="term" value="C:membrane"/>
    <property type="evidence" value="ECO:0007669"/>
    <property type="project" value="UniProtKB-SubCell"/>
</dbReference>
<dbReference type="OrthoDB" id="5547497at2759"/>
<organism evidence="7 8">
    <name type="scientific">Anaeramoeba ignava</name>
    <name type="common">Anaerobic marine amoeba</name>
    <dbReference type="NCBI Taxonomy" id="1746090"/>
    <lineage>
        <taxon>Eukaryota</taxon>
        <taxon>Metamonada</taxon>
        <taxon>Anaeramoebidae</taxon>
        <taxon>Anaeramoeba</taxon>
    </lineage>
</organism>
<comment type="caution">
    <text evidence="7">The sequence shown here is derived from an EMBL/GenBank/DDBJ whole genome shotgun (WGS) entry which is preliminary data.</text>
</comment>
<accession>A0A9Q0RAF9</accession>
<evidence type="ECO:0000259" key="6">
    <source>
        <dbReference type="Pfam" id="PF03151"/>
    </source>
</evidence>
<reference evidence="7" key="1">
    <citation type="submission" date="2022-10" db="EMBL/GenBank/DDBJ databases">
        <title>Novel sulphate-reducing endosymbionts in the free-living metamonad Anaeramoeba.</title>
        <authorList>
            <person name="Jerlstrom-Hultqvist J."/>
            <person name="Cepicka I."/>
            <person name="Gallot-Lavallee L."/>
            <person name="Salas-Leiva D."/>
            <person name="Curtis B.A."/>
            <person name="Zahonova K."/>
            <person name="Pipaliya S."/>
            <person name="Dacks J."/>
            <person name="Roger A.J."/>
        </authorList>
    </citation>
    <scope>NUCLEOTIDE SEQUENCE</scope>
    <source>
        <strain evidence="7">BMAN</strain>
    </source>
</reference>
<evidence type="ECO:0000256" key="2">
    <source>
        <dbReference type="ARBA" id="ARBA00022692"/>
    </source>
</evidence>
<dbReference type="PANTHER" id="PTHR11132">
    <property type="entry name" value="SOLUTE CARRIER FAMILY 35"/>
    <property type="match status" value="1"/>
</dbReference>
<evidence type="ECO:0000313" key="7">
    <source>
        <dbReference type="EMBL" id="KAJ5072448.1"/>
    </source>
</evidence>
<feature type="transmembrane region" description="Helical" evidence="5">
    <location>
        <begin position="43"/>
        <end position="64"/>
    </location>
</feature>
<keyword evidence="8" id="KW-1185">Reference proteome</keyword>